<dbReference type="CDD" id="cd14726">
    <property type="entry name" value="TraB_PrgY-like"/>
    <property type="match status" value="1"/>
</dbReference>
<sequence>MEQNVTRIHLDDKEIILIGTAHVSKKSAEEVKEVIEAEQPDSVCVELDQGRYQSIMVGNQWKEMDIFKVIKEKRATLLLMNLVISSFQKRVAKQFGIKAGQEMIQGIESAKDVGAELVLADRNIQVTFSRIWGNLGFWGKAQLLMQIVGSIFSKEEISEEELERLKSQDMLNSMLNEFTEHFPRLKKPLIDERDQYLAQKIKEASGEKVVAVVGAAHVPGIKKEIHKEHNLARLSKVPPKSKTPKMIGWAIPILIVSVILYTFLANPSAGMQQTISWVLWNGSFSALGAAIAFAHPLAILTAFVAAPITSLNPLLAAGWFAGLVQAMIRRPNVGDFEALAEDVHSMKGFWNNKVTRILLVIVLANLGSSLGTFIGGADVVRLFFENV</sequence>
<name>A0A4R3N4R6_9BACI</name>
<dbReference type="EMBL" id="SMAN01000010">
    <property type="protein sequence ID" value="TCT21739.1"/>
    <property type="molecule type" value="Genomic_DNA"/>
</dbReference>
<keyword evidence="1" id="KW-1133">Transmembrane helix</keyword>
<comment type="caution">
    <text evidence="2">The sequence shown here is derived from an EMBL/GenBank/DDBJ whole genome shotgun (WGS) entry which is preliminary data.</text>
</comment>
<dbReference type="AlphaFoldDB" id="A0A4R3N4R6"/>
<feature type="transmembrane region" description="Helical" evidence="1">
    <location>
        <begin position="277"/>
        <end position="294"/>
    </location>
</feature>
<dbReference type="InterPro" id="IPR046345">
    <property type="entry name" value="TraB_PrgY-like"/>
</dbReference>
<gene>
    <name evidence="2" type="ORF">EDD68_11043</name>
</gene>
<organism evidence="2 3">
    <name type="scientific">Melghiribacillus thermohalophilus</name>
    <dbReference type="NCBI Taxonomy" id="1324956"/>
    <lineage>
        <taxon>Bacteria</taxon>
        <taxon>Bacillati</taxon>
        <taxon>Bacillota</taxon>
        <taxon>Bacilli</taxon>
        <taxon>Bacillales</taxon>
        <taxon>Bacillaceae</taxon>
        <taxon>Melghiribacillus</taxon>
    </lineage>
</organism>
<dbReference type="InterPro" id="IPR005230">
    <property type="entry name" value="TraB_bac"/>
</dbReference>
<dbReference type="Pfam" id="PF01963">
    <property type="entry name" value="TraB_PrgY_gumN"/>
    <property type="match status" value="1"/>
</dbReference>
<keyword evidence="1" id="KW-0472">Membrane</keyword>
<accession>A0A4R3N4R6</accession>
<feature type="transmembrane region" description="Helical" evidence="1">
    <location>
        <begin position="246"/>
        <end position="265"/>
    </location>
</feature>
<feature type="transmembrane region" description="Helical" evidence="1">
    <location>
        <begin position="357"/>
        <end position="384"/>
    </location>
</feature>
<evidence type="ECO:0000313" key="2">
    <source>
        <dbReference type="EMBL" id="TCT21739.1"/>
    </source>
</evidence>
<dbReference type="RefSeq" id="WP_132371807.1">
    <property type="nucleotide sequence ID" value="NZ_SMAN01000010.1"/>
</dbReference>
<feature type="transmembrane region" description="Helical" evidence="1">
    <location>
        <begin position="300"/>
        <end position="321"/>
    </location>
</feature>
<keyword evidence="1" id="KW-0812">Transmembrane</keyword>
<dbReference type="OrthoDB" id="9809330at2"/>
<evidence type="ECO:0000313" key="3">
    <source>
        <dbReference type="Proteomes" id="UP000294650"/>
    </source>
</evidence>
<dbReference type="InterPro" id="IPR002816">
    <property type="entry name" value="TraB/PrgY/GumN_fam"/>
</dbReference>
<dbReference type="PANTHER" id="PTHR21530">
    <property type="entry name" value="PHEROMONE SHUTDOWN PROTEIN"/>
    <property type="match status" value="1"/>
</dbReference>
<dbReference type="NCBIfam" id="TIGR00261">
    <property type="entry name" value="traB"/>
    <property type="match status" value="1"/>
</dbReference>
<dbReference type="Proteomes" id="UP000294650">
    <property type="component" value="Unassembled WGS sequence"/>
</dbReference>
<reference evidence="2 3" key="1">
    <citation type="submission" date="2019-03" db="EMBL/GenBank/DDBJ databases">
        <title>Genomic Encyclopedia of Type Strains, Phase IV (KMG-IV): sequencing the most valuable type-strain genomes for metagenomic binning, comparative biology and taxonomic classification.</title>
        <authorList>
            <person name="Goeker M."/>
        </authorList>
    </citation>
    <scope>NUCLEOTIDE SEQUENCE [LARGE SCALE GENOMIC DNA]</scope>
    <source>
        <strain evidence="2 3">DSM 25894</strain>
    </source>
</reference>
<dbReference type="PANTHER" id="PTHR21530:SF7">
    <property type="entry name" value="TRAB DOMAIN-CONTAINING PROTEIN"/>
    <property type="match status" value="1"/>
</dbReference>
<proteinExistence type="predicted"/>
<evidence type="ECO:0000256" key="1">
    <source>
        <dbReference type="SAM" id="Phobius"/>
    </source>
</evidence>
<protein>
    <submittedName>
        <fullName evidence="2">Pheromone shutdown-related protein TraB</fullName>
    </submittedName>
</protein>
<keyword evidence="3" id="KW-1185">Reference proteome</keyword>